<feature type="domain" description="OmpR/PhoB-type" evidence="9">
    <location>
        <begin position="132"/>
        <end position="234"/>
    </location>
</feature>
<dbReference type="InterPro" id="IPR011006">
    <property type="entry name" value="CheY-like_superfamily"/>
</dbReference>
<dbReference type="SUPFAM" id="SSF52172">
    <property type="entry name" value="CheY-like"/>
    <property type="match status" value="1"/>
</dbReference>
<sequence length="240" mass="27168">MKDAANLVLIVEDDPEISRLVADFLRREGFAVEVAEDGRAMDLVLQRERPDLIVLDLMLPGEDGLSICRRLRAANTIPILMLTAKSDEIDRVVGLEMGADDYLAKPFGPRELLARIRAILRRMQISQPQIASRRYAFDRFILDIDARSFHEVENDGSPIALTSAEFDLLACFIQRPRRVLSREQILDWTRGRSADPFDRTVDMLVSRLRKKLEAASPGSNLFSTIRNGGYLFTAPVKQIQ</sequence>
<proteinExistence type="predicted"/>
<evidence type="ECO:0000256" key="2">
    <source>
        <dbReference type="ARBA" id="ARBA00023012"/>
    </source>
</evidence>
<dbReference type="InterPro" id="IPR001867">
    <property type="entry name" value="OmpR/PhoB-type_DNA-bd"/>
</dbReference>
<protein>
    <submittedName>
        <fullName evidence="10">DNA-binding response regulator</fullName>
    </submittedName>
</protein>
<keyword evidence="3" id="KW-0805">Transcription regulation</keyword>
<dbReference type="PROSITE" id="PS51755">
    <property type="entry name" value="OMPR_PHOB"/>
    <property type="match status" value="1"/>
</dbReference>
<dbReference type="Gene3D" id="3.40.50.2300">
    <property type="match status" value="1"/>
</dbReference>
<dbReference type="InterPro" id="IPR016032">
    <property type="entry name" value="Sig_transdc_resp-reg_C-effctor"/>
</dbReference>
<dbReference type="InterPro" id="IPR039420">
    <property type="entry name" value="WalR-like"/>
</dbReference>
<evidence type="ECO:0000256" key="6">
    <source>
        <dbReference type="PROSITE-ProRule" id="PRU00169"/>
    </source>
</evidence>
<dbReference type="InterPro" id="IPR001789">
    <property type="entry name" value="Sig_transdc_resp-reg_receiver"/>
</dbReference>
<evidence type="ECO:0000256" key="5">
    <source>
        <dbReference type="ARBA" id="ARBA00023163"/>
    </source>
</evidence>
<dbReference type="GO" id="GO:0003677">
    <property type="term" value="F:DNA binding"/>
    <property type="evidence" value="ECO:0007669"/>
    <property type="project" value="UniProtKB-KW"/>
</dbReference>
<evidence type="ECO:0000259" key="9">
    <source>
        <dbReference type="PROSITE" id="PS51755"/>
    </source>
</evidence>
<keyword evidence="2" id="KW-0902">Two-component regulatory system</keyword>
<dbReference type="RefSeq" id="WP_284311815.1">
    <property type="nucleotide sequence ID" value="NZ_BSPC01000015.1"/>
</dbReference>
<dbReference type="EMBL" id="BSPC01000015">
    <property type="protein sequence ID" value="GLS18950.1"/>
    <property type="molecule type" value="Genomic_DNA"/>
</dbReference>
<dbReference type="Pfam" id="PF00486">
    <property type="entry name" value="Trans_reg_C"/>
    <property type="match status" value="1"/>
</dbReference>
<name>A0ABQ6CFM2_9HYPH</name>
<dbReference type="SMART" id="SM00448">
    <property type="entry name" value="REC"/>
    <property type="match status" value="1"/>
</dbReference>
<dbReference type="Pfam" id="PF00072">
    <property type="entry name" value="Response_reg"/>
    <property type="match status" value="1"/>
</dbReference>
<evidence type="ECO:0000259" key="8">
    <source>
        <dbReference type="PROSITE" id="PS50110"/>
    </source>
</evidence>
<dbReference type="SMART" id="SM00862">
    <property type="entry name" value="Trans_reg_C"/>
    <property type="match status" value="1"/>
</dbReference>
<dbReference type="PROSITE" id="PS50110">
    <property type="entry name" value="RESPONSE_REGULATORY"/>
    <property type="match status" value="1"/>
</dbReference>
<reference evidence="11" key="1">
    <citation type="journal article" date="2019" name="Int. J. Syst. Evol. Microbiol.">
        <title>The Global Catalogue of Microorganisms (GCM) 10K type strain sequencing project: providing services to taxonomists for standard genome sequencing and annotation.</title>
        <authorList>
            <consortium name="The Broad Institute Genomics Platform"/>
            <consortium name="The Broad Institute Genome Sequencing Center for Infectious Disease"/>
            <person name="Wu L."/>
            <person name="Ma J."/>
        </authorList>
    </citation>
    <scope>NUCLEOTIDE SEQUENCE [LARGE SCALE GENOMIC DNA]</scope>
    <source>
        <strain evidence="11">NBRC 101365</strain>
    </source>
</reference>
<feature type="modified residue" description="4-aspartylphosphate" evidence="6">
    <location>
        <position position="56"/>
    </location>
</feature>
<feature type="domain" description="Response regulatory" evidence="8">
    <location>
        <begin position="7"/>
        <end position="120"/>
    </location>
</feature>
<dbReference type="PANTHER" id="PTHR48111:SF4">
    <property type="entry name" value="DNA-BINDING DUAL TRANSCRIPTIONAL REGULATOR OMPR"/>
    <property type="match status" value="1"/>
</dbReference>
<evidence type="ECO:0000313" key="10">
    <source>
        <dbReference type="EMBL" id="GLS18950.1"/>
    </source>
</evidence>
<dbReference type="CDD" id="cd00383">
    <property type="entry name" value="trans_reg_C"/>
    <property type="match status" value="1"/>
</dbReference>
<feature type="DNA-binding region" description="OmpR/PhoB-type" evidence="7">
    <location>
        <begin position="132"/>
        <end position="234"/>
    </location>
</feature>
<keyword evidence="1 6" id="KW-0597">Phosphoprotein</keyword>
<dbReference type="Proteomes" id="UP001156882">
    <property type="component" value="Unassembled WGS sequence"/>
</dbReference>
<dbReference type="InterPro" id="IPR036388">
    <property type="entry name" value="WH-like_DNA-bd_sf"/>
</dbReference>
<gene>
    <name evidence="10" type="ORF">GCM10007874_19670</name>
</gene>
<keyword evidence="11" id="KW-1185">Reference proteome</keyword>
<evidence type="ECO:0000256" key="1">
    <source>
        <dbReference type="ARBA" id="ARBA00022553"/>
    </source>
</evidence>
<evidence type="ECO:0000313" key="11">
    <source>
        <dbReference type="Proteomes" id="UP001156882"/>
    </source>
</evidence>
<keyword evidence="5" id="KW-0804">Transcription</keyword>
<evidence type="ECO:0000256" key="7">
    <source>
        <dbReference type="PROSITE-ProRule" id="PRU01091"/>
    </source>
</evidence>
<evidence type="ECO:0000256" key="3">
    <source>
        <dbReference type="ARBA" id="ARBA00023015"/>
    </source>
</evidence>
<dbReference type="Gene3D" id="6.10.250.690">
    <property type="match status" value="1"/>
</dbReference>
<dbReference type="SUPFAM" id="SSF46894">
    <property type="entry name" value="C-terminal effector domain of the bipartite response regulators"/>
    <property type="match status" value="1"/>
</dbReference>
<comment type="caution">
    <text evidence="10">The sequence shown here is derived from an EMBL/GenBank/DDBJ whole genome shotgun (WGS) entry which is preliminary data.</text>
</comment>
<dbReference type="Gene3D" id="1.10.10.10">
    <property type="entry name" value="Winged helix-like DNA-binding domain superfamily/Winged helix DNA-binding domain"/>
    <property type="match status" value="1"/>
</dbReference>
<evidence type="ECO:0000256" key="4">
    <source>
        <dbReference type="ARBA" id="ARBA00023125"/>
    </source>
</evidence>
<accession>A0ABQ6CFM2</accession>
<organism evidence="10 11">
    <name type="scientific">Labrys miyagiensis</name>
    <dbReference type="NCBI Taxonomy" id="346912"/>
    <lineage>
        <taxon>Bacteria</taxon>
        <taxon>Pseudomonadati</taxon>
        <taxon>Pseudomonadota</taxon>
        <taxon>Alphaproteobacteria</taxon>
        <taxon>Hyphomicrobiales</taxon>
        <taxon>Xanthobacteraceae</taxon>
        <taxon>Labrys</taxon>
    </lineage>
</organism>
<keyword evidence="4 7" id="KW-0238">DNA-binding</keyword>
<dbReference type="PANTHER" id="PTHR48111">
    <property type="entry name" value="REGULATOR OF RPOS"/>
    <property type="match status" value="1"/>
</dbReference>